<dbReference type="OrthoDB" id="7574889at2"/>
<dbReference type="Proteomes" id="UP000308760">
    <property type="component" value="Unassembled WGS sequence"/>
</dbReference>
<reference evidence="1 2" key="2">
    <citation type="submission" date="2019-05" db="EMBL/GenBank/DDBJ databases">
        <title>Glycomyces buryatensis sp. nov.</title>
        <authorList>
            <person name="Nikitina E."/>
        </authorList>
    </citation>
    <scope>NUCLEOTIDE SEQUENCE [LARGE SCALE GENOMIC DNA]</scope>
    <source>
        <strain evidence="1 2">18</strain>
    </source>
</reference>
<sequence>MGRDITLGRGRVGHTSWERHSDRWGSVFLVPGPGTFDERTAVDFAKAPVGKVGELRAIVTVPYRPGRPPRTEAAKKMREHWRKQAPKQGTVFVLGHGELFAWTLDEGGRVGETGRKVLIGVKPLDGRDEDWLDLTEVGRVDEVELFFREGGEPR</sequence>
<dbReference type="RefSeq" id="WP_136535359.1">
    <property type="nucleotide sequence ID" value="NZ_STGY01000056.1"/>
</dbReference>
<proteinExistence type="predicted"/>
<reference evidence="2" key="1">
    <citation type="submission" date="2019-04" db="EMBL/GenBank/DDBJ databases">
        <title>Nocardioides xinjiangensis sp. nov.</title>
        <authorList>
            <person name="Liu S."/>
        </authorList>
    </citation>
    <scope>NUCLEOTIDE SEQUENCE [LARGE SCALE GENOMIC DNA]</scope>
    <source>
        <strain evidence="2">18</strain>
    </source>
</reference>
<evidence type="ECO:0000313" key="2">
    <source>
        <dbReference type="Proteomes" id="UP000308760"/>
    </source>
</evidence>
<protein>
    <submittedName>
        <fullName evidence="1">Uncharacterized protein</fullName>
    </submittedName>
</protein>
<evidence type="ECO:0000313" key="1">
    <source>
        <dbReference type="EMBL" id="THV40584.1"/>
    </source>
</evidence>
<name>A0A4S8QIM4_9ACTN</name>
<dbReference type="EMBL" id="STGY01000056">
    <property type="protein sequence ID" value="THV40584.1"/>
    <property type="molecule type" value="Genomic_DNA"/>
</dbReference>
<dbReference type="AlphaFoldDB" id="A0A4S8QIM4"/>
<gene>
    <name evidence="1" type="ORF">FAB82_15065</name>
</gene>
<organism evidence="1 2">
    <name type="scientific">Glycomyces buryatensis</name>
    <dbReference type="NCBI Taxonomy" id="2570927"/>
    <lineage>
        <taxon>Bacteria</taxon>
        <taxon>Bacillati</taxon>
        <taxon>Actinomycetota</taxon>
        <taxon>Actinomycetes</taxon>
        <taxon>Glycomycetales</taxon>
        <taxon>Glycomycetaceae</taxon>
        <taxon>Glycomyces</taxon>
    </lineage>
</organism>
<keyword evidence="2" id="KW-1185">Reference proteome</keyword>
<comment type="caution">
    <text evidence="1">The sequence shown here is derived from an EMBL/GenBank/DDBJ whole genome shotgun (WGS) entry which is preliminary data.</text>
</comment>
<accession>A0A4S8QIM4</accession>